<accession>A0AAD0RU00</accession>
<name>A0AAD0RU00_9NEIS</name>
<keyword evidence="4" id="KW-0238">DNA-binding</keyword>
<feature type="coiled-coil region" evidence="1">
    <location>
        <begin position="178"/>
        <end position="212"/>
    </location>
</feature>
<sequence length="286" mass="30989">MPGFSRAYRQLSWKDGRGRGFMNQAGKISAETRERIIAAATELYEKSGRKRHPAVDQVRQLAGVDMDAASVVLKDWRRVQPATAAVLDGEVPEGVSQAGLAALEAIWTQAKALANDSLSAAQAAWERERSELDHLRAELAGAFERQAAELDATRRQLSASLALTAQQAQDLAVAQPQAEAFRERMDKAEARVGELERELSEEKSQLLRARNELRLSAADGQAAETALAKLRGELLQAGASAAMKAEVARIKTPPKPMAAPEPGDEEPSLTAAYTPQPAAEDILKFR</sequence>
<dbReference type="InterPro" id="IPR021104">
    <property type="entry name" value="KfrA_DNA-bd_N"/>
</dbReference>
<evidence type="ECO:0000259" key="3">
    <source>
        <dbReference type="Pfam" id="PF11740"/>
    </source>
</evidence>
<dbReference type="AlphaFoldDB" id="A0AAD0RU00"/>
<reference evidence="4 5" key="1">
    <citation type="submission" date="2018-08" db="EMBL/GenBank/DDBJ databases">
        <title>Complete genome sequence of JP2-74.</title>
        <authorList>
            <person name="Wu L."/>
        </authorList>
    </citation>
    <scope>NUCLEOTIDE SEQUENCE [LARGE SCALE GENOMIC DNA]</scope>
    <source>
        <strain evidence="4 5">JP2-74</strain>
    </source>
</reference>
<proteinExistence type="predicted"/>
<evidence type="ECO:0000313" key="4">
    <source>
        <dbReference type="EMBL" id="AXT48472.1"/>
    </source>
</evidence>
<dbReference type="Proteomes" id="UP000259465">
    <property type="component" value="Chromosome"/>
</dbReference>
<keyword evidence="5" id="KW-1185">Reference proteome</keyword>
<feature type="domain" description="KfrA N-terminal DNA-binding" evidence="3">
    <location>
        <begin position="32"/>
        <end position="149"/>
    </location>
</feature>
<organism evidence="4 5">
    <name type="scientific">Chromobacterium rhizoryzae</name>
    <dbReference type="NCBI Taxonomy" id="1778675"/>
    <lineage>
        <taxon>Bacteria</taxon>
        <taxon>Pseudomonadati</taxon>
        <taxon>Pseudomonadota</taxon>
        <taxon>Betaproteobacteria</taxon>
        <taxon>Neisseriales</taxon>
        <taxon>Chromobacteriaceae</taxon>
        <taxon>Chromobacterium</taxon>
    </lineage>
</organism>
<dbReference type="Pfam" id="PF11740">
    <property type="entry name" value="KfrA_N"/>
    <property type="match status" value="1"/>
</dbReference>
<protein>
    <submittedName>
        <fullName evidence="4">DNA-binding protein</fullName>
    </submittedName>
</protein>
<evidence type="ECO:0000313" key="5">
    <source>
        <dbReference type="Proteomes" id="UP000259465"/>
    </source>
</evidence>
<keyword evidence="1" id="KW-0175">Coiled coil</keyword>
<dbReference type="GO" id="GO:0003677">
    <property type="term" value="F:DNA binding"/>
    <property type="evidence" value="ECO:0007669"/>
    <property type="project" value="UniProtKB-KW"/>
</dbReference>
<feature type="region of interest" description="Disordered" evidence="2">
    <location>
        <begin position="251"/>
        <end position="286"/>
    </location>
</feature>
<evidence type="ECO:0000256" key="1">
    <source>
        <dbReference type="SAM" id="Coils"/>
    </source>
</evidence>
<gene>
    <name evidence="4" type="ORF">D1345_20905</name>
</gene>
<dbReference type="KEGG" id="crz:D1345_20905"/>
<evidence type="ECO:0000256" key="2">
    <source>
        <dbReference type="SAM" id="MobiDB-lite"/>
    </source>
</evidence>
<dbReference type="EMBL" id="CP031968">
    <property type="protein sequence ID" value="AXT48472.1"/>
    <property type="molecule type" value="Genomic_DNA"/>
</dbReference>